<dbReference type="PRINTS" id="PR00038">
    <property type="entry name" value="HTHLUXR"/>
</dbReference>
<dbReference type="Pfam" id="PF08448">
    <property type="entry name" value="PAS_4"/>
    <property type="match status" value="1"/>
</dbReference>
<dbReference type="Gene3D" id="1.10.10.10">
    <property type="entry name" value="Winged helix-like DNA-binding domain superfamily/Winged helix DNA-binding domain"/>
    <property type="match status" value="1"/>
</dbReference>
<accession>A0ABX9AQH8</accession>
<dbReference type="SUPFAM" id="SSF55785">
    <property type="entry name" value="PYP-like sensor domain (PAS domain)"/>
    <property type="match status" value="1"/>
</dbReference>
<keyword evidence="1" id="KW-0238">DNA-binding</keyword>
<organism evidence="3 4">
    <name type="scientific">Symbiopectobacterium purcellii</name>
    <dbReference type="NCBI Taxonomy" id="2871826"/>
    <lineage>
        <taxon>Bacteria</taxon>
        <taxon>Pseudomonadati</taxon>
        <taxon>Pseudomonadota</taxon>
        <taxon>Gammaproteobacteria</taxon>
        <taxon>Enterobacterales</taxon>
        <taxon>Enterobacteriaceae</taxon>
    </lineage>
</organism>
<dbReference type="InterPro" id="IPR000792">
    <property type="entry name" value="Tscrpt_reg_LuxR_C"/>
</dbReference>
<proteinExistence type="predicted"/>
<evidence type="ECO:0000259" key="2">
    <source>
        <dbReference type="SMART" id="SM00421"/>
    </source>
</evidence>
<dbReference type="InterPro" id="IPR013656">
    <property type="entry name" value="PAS_4"/>
</dbReference>
<evidence type="ECO:0000313" key="4">
    <source>
        <dbReference type="Proteomes" id="UP000825886"/>
    </source>
</evidence>
<dbReference type="RefSeq" id="WP_222160056.1">
    <property type="nucleotide sequence ID" value="NZ_CP081864.1"/>
</dbReference>
<gene>
    <name evidence="3" type="ORF">K6K13_06630</name>
</gene>
<reference evidence="3 4" key="1">
    <citation type="submission" date="2021-08" db="EMBL/GenBank/DDBJ databases">
        <title>Culture and genomic analysis of Symbiopectobacterium purcellii sp. nov. gen. nov., isolated from the leafhopper Empoasca decipiens.</title>
        <authorList>
            <person name="Nadal-Jimenez P."/>
            <person name="Siozios S."/>
            <person name="Halliday N."/>
            <person name="Camara M."/>
            <person name="Hurst G.D.D."/>
        </authorList>
    </citation>
    <scope>NUCLEOTIDE SEQUENCE [LARGE SCALE GENOMIC DNA]</scope>
    <source>
        <strain evidence="3 4">SyEd1</strain>
    </source>
</reference>
<dbReference type="InterPro" id="IPR035965">
    <property type="entry name" value="PAS-like_dom_sf"/>
</dbReference>
<evidence type="ECO:0000256" key="1">
    <source>
        <dbReference type="ARBA" id="ARBA00023125"/>
    </source>
</evidence>
<dbReference type="SUPFAM" id="SSF46894">
    <property type="entry name" value="C-terminal effector domain of the bipartite response regulators"/>
    <property type="match status" value="1"/>
</dbReference>
<dbReference type="EMBL" id="CP081864">
    <property type="protein sequence ID" value="QZN97046.1"/>
    <property type="molecule type" value="Genomic_DNA"/>
</dbReference>
<protein>
    <submittedName>
        <fullName evidence="3">Helix-turn-helix transcriptional regulator</fullName>
    </submittedName>
</protein>
<feature type="domain" description="HTH luxR-type" evidence="2">
    <location>
        <begin position="151"/>
        <end position="208"/>
    </location>
</feature>
<keyword evidence="4" id="KW-1185">Reference proteome</keyword>
<dbReference type="InterPro" id="IPR036388">
    <property type="entry name" value="WH-like_DNA-bd_sf"/>
</dbReference>
<sequence length="238" mass="27978">MNDDVHDDNYLPRILKNILDQVPDPYFIKDLDSVYIYANLPTAKLAGLRTPNDFLHRTEYELCSRLTENPYVVKEWQLQDKQVSASKKGLSLLEVHPEAVSYPYIVKKMPFYDNNNQCVGVVTYAKTLQTFTPNDFINGRCPGSLLLNRPDDFFTEKECEIIFLKLQGRTCKAIGDMLFLSPRTIESALQRLYTKVGVSHFDDFAEFCHDKNYHRYLPRRFLEYKRAMFENNYDLDEW</sequence>
<dbReference type="Proteomes" id="UP000825886">
    <property type="component" value="Chromosome"/>
</dbReference>
<dbReference type="InterPro" id="IPR016032">
    <property type="entry name" value="Sig_transdc_resp-reg_C-effctor"/>
</dbReference>
<evidence type="ECO:0000313" key="3">
    <source>
        <dbReference type="EMBL" id="QZN97046.1"/>
    </source>
</evidence>
<dbReference type="Pfam" id="PF00196">
    <property type="entry name" value="GerE"/>
    <property type="match status" value="1"/>
</dbReference>
<dbReference type="Gene3D" id="3.30.450.20">
    <property type="entry name" value="PAS domain"/>
    <property type="match status" value="1"/>
</dbReference>
<name>A0ABX9AQH8_9ENTR</name>
<dbReference type="SMART" id="SM00421">
    <property type="entry name" value="HTH_LUXR"/>
    <property type="match status" value="1"/>
</dbReference>